<keyword evidence="2 4" id="KW-0547">Nucleotide-binding</keyword>
<dbReference type="InterPro" id="IPR011761">
    <property type="entry name" value="ATP-grasp"/>
</dbReference>
<accession>A0AA39IEL9</accession>
<dbReference type="GO" id="GO:0046872">
    <property type="term" value="F:metal ion binding"/>
    <property type="evidence" value="ECO:0007669"/>
    <property type="project" value="InterPro"/>
</dbReference>
<dbReference type="Gene3D" id="3.30.470.20">
    <property type="entry name" value="ATP-grasp fold, B domain"/>
    <property type="match status" value="1"/>
</dbReference>
<evidence type="ECO:0000256" key="1">
    <source>
        <dbReference type="ARBA" id="ARBA00022598"/>
    </source>
</evidence>
<sequence>MSVAVKPLLLELPPAIPPDAVSQSSTSSTDLSDYRILTQCDKDALLSLAKSKKEIVVVMKRQGAFFGFLFDLAESRPNDKALVAFVPKRFRQNVSPQSEGCFDWIIYYDDSFDNSGNPHDLDDIHLTSFHTFGRELVEIVPRKMINLVHTEEISMSEVCRMREEHGLKGAYLADVEHLRRKELLYQTAEQANIPHAKTLFIDFAVESNKKRLITHVMDKIGDFPMFVKPALSCGTFGCSKISSMDDLNQWITQEMADSNPKKYVIQEYLDGREVSISIVLLQNGTFKPLVVKHMGSSYNYICMATGEPVISIVEHFERAGKRFPGIYEFAKKVVDTFKPMPPQMFTVQGFQIMDGNTPKYYFNEVAYRPAGEVVTGTMYSACGIDQYASLMLASLDPNYEPHPNAQWTPKLQTSFSFTLRKGTLASHNDLPKSPMVKGTVVQSKWYVSPGQKMQMATYVDDYMLSFVLESANEAERDTDVKWIRENWRPDVAEE</sequence>
<dbReference type="EMBL" id="JAUCMV010000001">
    <property type="protein sequence ID" value="KAK0422220.1"/>
    <property type="molecule type" value="Genomic_DNA"/>
</dbReference>
<dbReference type="InterPro" id="IPR011095">
    <property type="entry name" value="Dala_Dala_lig_C"/>
</dbReference>
<reference evidence="6" key="1">
    <citation type="submission" date="2023-06" db="EMBL/GenBank/DDBJ databases">
        <title>Genomic analysis of the entomopathogenic nematode Steinernema hermaphroditum.</title>
        <authorList>
            <person name="Schwarz E.M."/>
            <person name="Heppert J.K."/>
            <person name="Baniya A."/>
            <person name="Schwartz H.T."/>
            <person name="Tan C.-H."/>
            <person name="Antoshechkin I."/>
            <person name="Sternberg P.W."/>
            <person name="Goodrich-Blair H."/>
            <person name="Dillman A.R."/>
        </authorList>
    </citation>
    <scope>NUCLEOTIDE SEQUENCE</scope>
    <source>
        <strain evidence="6">PS9179</strain>
        <tissue evidence="6">Whole animal</tissue>
    </source>
</reference>
<evidence type="ECO:0000256" key="4">
    <source>
        <dbReference type="PROSITE-ProRule" id="PRU00409"/>
    </source>
</evidence>
<comment type="caution">
    <text evidence="6">The sequence shown here is derived from an EMBL/GenBank/DDBJ whole genome shotgun (WGS) entry which is preliminary data.</text>
</comment>
<proteinExistence type="predicted"/>
<name>A0AA39IEL9_9BILA</name>
<gene>
    <name evidence="6" type="ORF">QR680_007439</name>
</gene>
<dbReference type="PANTHER" id="PTHR43585:SF2">
    <property type="entry name" value="ATP-GRASP ENZYME FSQD"/>
    <property type="match status" value="1"/>
</dbReference>
<dbReference type="PROSITE" id="PS50975">
    <property type="entry name" value="ATP_GRASP"/>
    <property type="match status" value="1"/>
</dbReference>
<keyword evidence="1" id="KW-0436">Ligase</keyword>
<evidence type="ECO:0000313" key="6">
    <source>
        <dbReference type="EMBL" id="KAK0422220.1"/>
    </source>
</evidence>
<dbReference type="PANTHER" id="PTHR43585">
    <property type="entry name" value="FUMIPYRROLE BIOSYNTHESIS PROTEIN C"/>
    <property type="match status" value="1"/>
</dbReference>
<dbReference type="Pfam" id="PF07478">
    <property type="entry name" value="Dala_Dala_lig_C"/>
    <property type="match status" value="1"/>
</dbReference>
<keyword evidence="7" id="KW-1185">Reference proteome</keyword>
<keyword evidence="3 4" id="KW-0067">ATP-binding</keyword>
<dbReference type="Proteomes" id="UP001175271">
    <property type="component" value="Unassembled WGS sequence"/>
</dbReference>
<evidence type="ECO:0000313" key="7">
    <source>
        <dbReference type="Proteomes" id="UP001175271"/>
    </source>
</evidence>
<dbReference type="GO" id="GO:0005524">
    <property type="term" value="F:ATP binding"/>
    <property type="evidence" value="ECO:0007669"/>
    <property type="project" value="UniProtKB-UniRule"/>
</dbReference>
<organism evidence="6 7">
    <name type="scientific">Steinernema hermaphroditum</name>
    <dbReference type="NCBI Taxonomy" id="289476"/>
    <lineage>
        <taxon>Eukaryota</taxon>
        <taxon>Metazoa</taxon>
        <taxon>Ecdysozoa</taxon>
        <taxon>Nematoda</taxon>
        <taxon>Chromadorea</taxon>
        <taxon>Rhabditida</taxon>
        <taxon>Tylenchina</taxon>
        <taxon>Panagrolaimomorpha</taxon>
        <taxon>Strongyloidoidea</taxon>
        <taxon>Steinernematidae</taxon>
        <taxon>Steinernema</taxon>
    </lineage>
</organism>
<feature type="domain" description="ATP-grasp" evidence="5">
    <location>
        <begin position="185"/>
        <end position="395"/>
    </location>
</feature>
<evidence type="ECO:0000256" key="2">
    <source>
        <dbReference type="ARBA" id="ARBA00022741"/>
    </source>
</evidence>
<dbReference type="InterPro" id="IPR052032">
    <property type="entry name" value="ATP-dep_AA_Ligase"/>
</dbReference>
<dbReference type="GO" id="GO:0008716">
    <property type="term" value="F:D-alanine-D-alanine ligase activity"/>
    <property type="evidence" value="ECO:0007669"/>
    <property type="project" value="InterPro"/>
</dbReference>
<dbReference type="AlphaFoldDB" id="A0AA39IEL9"/>
<evidence type="ECO:0000256" key="3">
    <source>
        <dbReference type="ARBA" id="ARBA00022840"/>
    </source>
</evidence>
<dbReference type="SUPFAM" id="SSF56059">
    <property type="entry name" value="Glutathione synthetase ATP-binding domain-like"/>
    <property type="match status" value="1"/>
</dbReference>
<protein>
    <recommendedName>
        <fullName evidence="5">ATP-grasp domain-containing protein</fullName>
    </recommendedName>
</protein>
<evidence type="ECO:0000259" key="5">
    <source>
        <dbReference type="PROSITE" id="PS50975"/>
    </source>
</evidence>